<evidence type="ECO:0000259" key="2">
    <source>
        <dbReference type="PROSITE" id="PS50234"/>
    </source>
</evidence>
<feature type="domain" description="VWFA" evidence="2">
    <location>
        <begin position="41"/>
        <end position="233"/>
    </location>
</feature>
<protein>
    <recommendedName>
        <fullName evidence="2">VWFA domain-containing protein</fullName>
    </recommendedName>
</protein>
<feature type="region of interest" description="Disordered" evidence="1">
    <location>
        <begin position="419"/>
        <end position="496"/>
    </location>
</feature>
<accession>A0A6C0I602</accession>
<dbReference type="PROSITE" id="PS50234">
    <property type="entry name" value="VWFA"/>
    <property type="match status" value="1"/>
</dbReference>
<dbReference type="InterPro" id="IPR036465">
    <property type="entry name" value="vWFA_dom_sf"/>
</dbReference>
<reference evidence="3" key="1">
    <citation type="journal article" date="2020" name="Nature">
        <title>Giant virus diversity and host interactions through global metagenomics.</title>
        <authorList>
            <person name="Schulz F."/>
            <person name="Roux S."/>
            <person name="Paez-Espino D."/>
            <person name="Jungbluth S."/>
            <person name="Walsh D.A."/>
            <person name="Denef V.J."/>
            <person name="McMahon K.D."/>
            <person name="Konstantinidis K.T."/>
            <person name="Eloe-Fadrosh E.A."/>
            <person name="Kyrpides N.C."/>
            <person name="Woyke T."/>
        </authorList>
    </citation>
    <scope>NUCLEOTIDE SEQUENCE</scope>
    <source>
        <strain evidence="3">GVMAG-M-3300023184-190</strain>
    </source>
</reference>
<feature type="compositionally biased region" description="Polar residues" evidence="1">
    <location>
        <begin position="419"/>
        <end position="430"/>
    </location>
</feature>
<proteinExistence type="predicted"/>
<evidence type="ECO:0000313" key="3">
    <source>
        <dbReference type="EMBL" id="QHT87563.1"/>
    </source>
</evidence>
<name>A0A6C0I602_9ZZZZ</name>
<dbReference type="AlphaFoldDB" id="A0A6C0I602"/>
<dbReference type="SUPFAM" id="SSF53300">
    <property type="entry name" value="vWA-like"/>
    <property type="match status" value="1"/>
</dbReference>
<evidence type="ECO:0000256" key="1">
    <source>
        <dbReference type="SAM" id="MobiDB-lite"/>
    </source>
</evidence>
<organism evidence="3">
    <name type="scientific">viral metagenome</name>
    <dbReference type="NCBI Taxonomy" id="1070528"/>
    <lineage>
        <taxon>unclassified sequences</taxon>
        <taxon>metagenomes</taxon>
        <taxon>organismal metagenomes</taxon>
    </lineage>
</organism>
<sequence>MSIQRHTVATNIPLLAALVAEGFGILTIKTEPVPATRTPCFLLFSLDTTGSMDEGTGAQGVSKLDYVKSTFRNMLRYLATLSETSEIYIKVNRFDYDVATVIDLVRVTNANVNVLIERIQQLSADGLTALDKPLQLAAATISEYATSNPTHTAVHIFMTDGTPTAGESRTANLVQLVDDHFINVFVGYGSNHNADLMRQCSAKEKASYLFIDNAEDTSLFYGEALHQILYPAISNVTIRATSSDGGASSSEGEGQIYNWKTNTWSNELREDVIIGDCTKTYHVKSNPNALLTFELHGIDHTRDPIPQEPGFIEEIDEVPHLIDTESGEPETVDLTNYMFRQLVLEKLFKATSYSTLTGQEKRIYRESLEELFRVMRRSMRERGLDDDPFMLRLCDDIKVTHSTLNSQVGLMYTMARQSSQGRQQLFSPSNRPVDADEEERTLTRAGPARYGRMFDDDDDERAQPTYLTNAPNQQNRADPSNHSDHSFRSDATTEVPEGFVVEDELAHFVTEERDQSCYATPAILDTVRQLSQP</sequence>
<dbReference type="Pfam" id="PF13519">
    <property type="entry name" value="VWA_2"/>
    <property type="match status" value="1"/>
</dbReference>
<dbReference type="InterPro" id="IPR002035">
    <property type="entry name" value="VWF_A"/>
</dbReference>
<feature type="compositionally biased region" description="Polar residues" evidence="1">
    <location>
        <begin position="465"/>
        <end position="478"/>
    </location>
</feature>
<dbReference type="EMBL" id="MN740092">
    <property type="protein sequence ID" value="QHT87563.1"/>
    <property type="molecule type" value="Genomic_DNA"/>
</dbReference>
<dbReference type="Gene3D" id="3.40.50.410">
    <property type="entry name" value="von Willebrand factor, type A domain"/>
    <property type="match status" value="1"/>
</dbReference>
<feature type="compositionally biased region" description="Basic and acidic residues" evidence="1">
    <location>
        <begin position="479"/>
        <end position="488"/>
    </location>
</feature>